<evidence type="ECO:0000256" key="1">
    <source>
        <dbReference type="ARBA" id="ARBA00010641"/>
    </source>
</evidence>
<dbReference type="PANTHER" id="PTHR43133">
    <property type="entry name" value="RNA POLYMERASE ECF-TYPE SIGMA FACTO"/>
    <property type="match status" value="1"/>
</dbReference>
<feature type="domain" description="RNA polymerase sigma factor 70 region 4 type 2" evidence="6">
    <location>
        <begin position="118"/>
        <end position="168"/>
    </location>
</feature>
<comment type="caution">
    <text evidence="7">The sequence shown here is derived from an EMBL/GenBank/DDBJ whole genome shotgun (WGS) entry which is preliminary data.</text>
</comment>
<evidence type="ECO:0000259" key="6">
    <source>
        <dbReference type="Pfam" id="PF08281"/>
    </source>
</evidence>
<evidence type="ECO:0000256" key="2">
    <source>
        <dbReference type="ARBA" id="ARBA00023015"/>
    </source>
</evidence>
<dbReference type="Pfam" id="PF08281">
    <property type="entry name" value="Sigma70_r4_2"/>
    <property type="match status" value="1"/>
</dbReference>
<dbReference type="GO" id="GO:0003677">
    <property type="term" value="F:DNA binding"/>
    <property type="evidence" value="ECO:0007669"/>
    <property type="project" value="InterPro"/>
</dbReference>
<feature type="domain" description="RNA polymerase sigma-70 region 2" evidence="5">
    <location>
        <begin position="24"/>
        <end position="90"/>
    </location>
</feature>
<keyword evidence="4" id="KW-0804">Transcription</keyword>
<dbReference type="SUPFAM" id="SSF88659">
    <property type="entry name" value="Sigma3 and sigma4 domains of RNA polymerase sigma factors"/>
    <property type="match status" value="1"/>
</dbReference>
<evidence type="ECO:0000256" key="4">
    <source>
        <dbReference type="ARBA" id="ARBA00023163"/>
    </source>
</evidence>
<dbReference type="EMBL" id="QYTV02000003">
    <property type="protein sequence ID" value="RST75581.1"/>
    <property type="molecule type" value="Genomic_DNA"/>
</dbReference>
<sequence>MLTNITSLVKKAKKGNDRAFEQLIGSMREKLYRTAYAYVRNEQDALDIYQEAIYKAYTSIHKLRKPESFPSWITKILVFQAIDFIRKESKQFPTDDEKVFDGLITEESIKSITHSMDLTEAFKFLNPTYKTIILLRYYHELSIKEIAEMMNCPEGTVSSNLSRAKKQLRPILKEGYIYE</sequence>
<dbReference type="AlphaFoldDB" id="A0A429Y2U9"/>
<dbReference type="Proteomes" id="UP000287156">
    <property type="component" value="Unassembled WGS sequence"/>
</dbReference>
<evidence type="ECO:0000259" key="5">
    <source>
        <dbReference type="Pfam" id="PF04542"/>
    </source>
</evidence>
<dbReference type="OrthoDB" id="9782703at2"/>
<dbReference type="NCBIfam" id="TIGR02954">
    <property type="entry name" value="Sig70_famx3"/>
    <property type="match status" value="1"/>
</dbReference>
<dbReference type="GO" id="GO:0006352">
    <property type="term" value="P:DNA-templated transcription initiation"/>
    <property type="evidence" value="ECO:0007669"/>
    <property type="project" value="InterPro"/>
</dbReference>
<protein>
    <submittedName>
        <fullName evidence="7">Sigma-70 family RNA polymerase sigma factor</fullName>
    </submittedName>
</protein>
<dbReference type="Gene3D" id="1.10.1740.10">
    <property type="match status" value="1"/>
</dbReference>
<name>A0A429Y2U9_9BACI</name>
<keyword evidence="8" id="KW-1185">Reference proteome</keyword>
<reference evidence="7" key="1">
    <citation type="submission" date="2018-12" db="EMBL/GenBank/DDBJ databases">
        <authorList>
            <person name="Sun L."/>
            <person name="Chen Z."/>
        </authorList>
    </citation>
    <scope>NUCLEOTIDE SEQUENCE [LARGE SCALE GENOMIC DNA]</scope>
    <source>
        <strain evidence="7">3-2-2</strain>
    </source>
</reference>
<gene>
    <name evidence="7" type="ORF">D4T97_008495</name>
</gene>
<accession>A0A429Y2U9</accession>
<dbReference type="InterPro" id="IPR039425">
    <property type="entry name" value="RNA_pol_sigma-70-like"/>
</dbReference>
<proteinExistence type="inferred from homology"/>
<evidence type="ECO:0000313" key="8">
    <source>
        <dbReference type="Proteomes" id="UP000287156"/>
    </source>
</evidence>
<dbReference type="InterPro" id="IPR013325">
    <property type="entry name" value="RNA_pol_sigma_r2"/>
</dbReference>
<dbReference type="InterPro" id="IPR013249">
    <property type="entry name" value="RNA_pol_sigma70_r4_t2"/>
</dbReference>
<dbReference type="Pfam" id="PF04542">
    <property type="entry name" value="Sigma70_r2"/>
    <property type="match status" value="1"/>
</dbReference>
<dbReference type="GO" id="GO:0016987">
    <property type="term" value="F:sigma factor activity"/>
    <property type="evidence" value="ECO:0007669"/>
    <property type="project" value="UniProtKB-KW"/>
</dbReference>
<dbReference type="InterPro" id="IPR013324">
    <property type="entry name" value="RNA_pol_sigma_r3/r4-like"/>
</dbReference>
<keyword evidence="2" id="KW-0805">Transcription regulation</keyword>
<evidence type="ECO:0000256" key="3">
    <source>
        <dbReference type="ARBA" id="ARBA00023082"/>
    </source>
</evidence>
<dbReference type="InterPro" id="IPR007627">
    <property type="entry name" value="RNA_pol_sigma70_r2"/>
</dbReference>
<dbReference type="RefSeq" id="WP_126050243.1">
    <property type="nucleotide sequence ID" value="NZ_QYTV02000003.1"/>
</dbReference>
<organism evidence="7 8">
    <name type="scientific">Siminovitchia acidinfaciens</name>
    <dbReference type="NCBI Taxonomy" id="2321395"/>
    <lineage>
        <taxon>Bacteria</taxon>
        <taxon>Bacillati</taxon>
        <taxon>Bacillota</taxon>
        <taxon>Bacilli</taxon>
        <taxon>Bacillales</taxon>
        <taxon>Bacillaceae</taxon>
        <taxon>Siminovitchia</taxon>
    </lineage>
</organism>
<dbReference type="InterPro" id="IPR014300">
    <property type="entry name" value="RNA_pol_sigma-V"/>
</dbReference>
<dbReference type="SUPFAM" id="SSF88946">
    <property type="entry name" value="Sigma2 domain of RNA polymerase sigma factors"/>
    <property type="match status" value="1"/>
</dbReference>
<keyword evidence="3" id="KW-0731">Sigma factor</keyword>
<dbReference type="PANTHER" id="PTHR43133:SF51">
    <property type="entry name" value="RNA POLYMERASE SIGMA FACTOR"/>
    <property type="match status" value="1"/>
</dbReference>
<dbReference type="NCBIfam" id="TIGR02937">
    <property type="entry name" value="sigma70-ECF"/>
    <property type="match status" value="1"/>
</dbReference>
<dbReference type="InterPro" id="IPR014284">
    <property type="entry name" value="RNA_pol_sigma-70_dom"/>
</dbReference>
<comment type="similarity">
    <text evidence="1">Belongs to the sigma-70 factor family. ECF subfamily.</text>
</comment>
<evidence type="ECO:0000313" key="7">
    <source>
        <dbReference type="EMBL" id="RST75581.1"/>
    </source>
</evidence>
<dbReference type="CDD" id="cd06171">
    <property type="entry name" value="Sigma70_r4"/>
    <property type="match status" value="1"/>
</dbReference>
<dbReference type="InterPro" id="IPR036388">
    <property type="entry name" value="WH-like_DNA-bd_sf"/>
</dbReference>
<dbReference type="Gene3D" id="1.10.10.10">
    <property type="entry name" value="Winged helix-like DNA-binding domain superfamily/Winged helix DNA-binding domain"/>
    <property type="match status" value="1"/>
</dbReference>